<evidence type="ECO:0000313" key="2">
    <source>
        <dbReference type="EMBL" id="GEN33254.1"/>
    </source>
</evidence>
<sequence length="230" mass="24505">MLVGGFIATWMGKTNWSALEFSLATPIMVKPEFSFQAFFELTLPLIVLVIGVQNIQAIGVLYAVGYKPPVNAIFTVPGIGTLLNSLFGGHPCVIAGPSTAICSSDSAGENKDLRYIASVVDGLLWISFGLMAGMAIVAATIVPKQLLATLGGLAMFGVFLTTFSQAFSGKFRSGAMVSFLISAANVTVLKVGAPFWALIVGFIVTLLLDRDDYTLIKNRSDREDEEQIAV</sequence>
<dbReference type="PANTHER" id="PTHR30199">
    <property type="entry name" value="MFS FAMILY TRANSPORTER, PREDICTED SUBSTRATE BENZOATE"/>
    <property type="match status" value="1"/>
</dbReference>
<comment type="caution">
    <text evidence="2">The sequence shown here is derived from an EMBL/GenBank/DDBJ whole genome shotgun (WGS) entry which is preliminary data.</text>
</comment>
<feature type="transmembrane region" description="Helical" evidence="1">
    <location>
        <begin position="187"/>
        <end position="208"/>
    </location>
</feature>
<organism evidence="2 3">
    <name type="scientific">Aneurinibacillus danicus</name>
    <dbReference type="NCBI Taxonomy" id="267746"/>
    <lineage>
        <taxon>Bacteria</taxon>
        <taxon>Bacillati</taxon>
        <taxon>Bacillota</taxon>
        <taxon>Bacilli</taxon>
        <taxon>Bacillales</taxon>
        <taxon>Paenibacillaceae</taxon>
        <taxon>Aneurinibacillus group</taxon>
        <taxon>Aneurinibacillus</taxon>
    </lineage>
</organism>
<proteinExistence type="predicted"/>
<dbReference type="OrthoDB" id="9813854at2"/>
<protein>
    <recommendedName>
        <fullName evidence="4">Benzoate transporter</fullName>
    </recommendedName>
</protein>
<accession>A0A511V2Y5</accession>
<evidence type="ECO:0008006" key="4">
    <source>
        <dbReference type="Google" id="ProtNLM"/>
    </source>
</evidence>
<name>A0A511V2Y5_9BACL</name>
<keyword evidence="1" id="KW-0812">Transmembrane</keyword>
<feature type="transmembrane region" description="Helical" evidence="1">
    <location>
        <begin position="146"/>
        <end position="167"/>
    </location>
</feature>
<keyword evidence="1" id="KW-1133">Transmembrane helix</keyword>
<dbReference type="GO" id="GO:0042925">
    <property type="term" value="F:benzoate transmembrane transporter activity"/>
    <property type="evidence" value="ECO:0007669"/>
    <property type="project" value="InterPro"/>
</dbReference>
<dbReference type="GO" id="GO:0005886">
    <property type="term" value="C:plasma membrane"/>
    <property type="evidence" value="ECO:0007669"/>
    <property type="project" value="TreeGrafter"/>
</dbReference>
<keyword evidence="3" id="KW-1185">Reference proteome</keyword>
<reference evidence="2 3" key="1">
    <citation type="submission" date="2019-07" db="EMBL/GenBank/DDBJ databases">
        <title>Whole genome shotgun sequence of Aneurinibacillus danicus NBRC 102444.</title>
        <authorList>
            <person name="Hosoyama A."/>
            <person name="Uohara A."/>
            <person name="Ohji S."/>
            <person name="Ichikawa N."/>
        </authorList>
    </citation>
    <scope>NUCLEOTIDE SEQUENCE [LARGE SCALE GENOMIC DNA]</scope>
    <source>
        <strain evidence="2 3">NBRC 102444</strain>
    </source>
</reference>
<dbReference type="EMBL" id="BJXX01000032">
    <property type="protein sequence ID" value="GEN33254.1"/>
    <property type="molecule type" value="Genomic_DNA"/>
</dbReference>
<gene>
    <name evidence="2" type="ORF">ADA01nite_07140</name>
</gene>
<dbReference type="PANTHER" id="PTHR30199:SF0">
    <property type="entry name" value="INNER MEMBRANE PROTEIN YDCO"/>
    <property type="match status" value="1"/>
</dbReference>
<dbReference type="Pfam" id="PF03594">
    <property type="entry name" value="BenE"/>
    <property type="match status" value="1"/>
</dbReference>
<evidence type="ECO:0000313" key="3">
    <source>
        <dbReference type="Proteomes" id="UP000321157"/>
    </source>
</evidence>
<dbReference type="AlphaFoldDB" id="A0A511V2Y5"/>
<feature type="transmembrane region" description="Helical" evidence="1">
    <location>
        <begin position="38"/>
        <end position="64"/>
    </location>
</feature>
<dbReference type="Proteomes" id="UP000321157">
    <property type="component" value="Unassembled WGS sequence"/>
</dbReference>
<feature type="transmembrane region" description="Helical" evidence="1">
    <location>
        <begin position="115"/>
        <end position="139"/>
    </location>
</feature>
<dbReference type="InterPro" id="IPR004711">
    <property type="entry name" value="Benzoate_Transporter"/>
</dbReference>
<keyword evidence="1" id="KW-0472">Membrane</keyword>
<evidence type="ECO:0000256" key="1">
    <source>
        <dbReference type="SAM" id="Phobius"/>
    </source>
</evidence>